<dbReference type="EMBL" id="CP094984">
    <property type="protein sequence ID" value="UON93038.1"/>
    <property type="molecule type" value="Genomic_DNA"/>
</dbReference>
<evidence type="ECO:0000313" key="5">
    <source>
        <dbReference type="Proteomes" id="UP001155145"/>
    </source>
</evidence>
<organism evidence="2 5">
    <name type="scientific">Arthrobacter zhangbolii</name>
    <dbReference type="NCBI Taxonomy" id="2886936"/>
    <lineage>
        <taxon>Bacteria</taxon>
        <taxon>Bacillati</taxon>
        <taxon>Actinomycetota</taxon>
        <taxon>Actinomycetes</taxon>
        <taxon>Micrococcales</taxon>
        <taxon>Micrococcaceae</taxon>
        <taxon>Arthrobacter</taxon>
    </lineage>
</organism>
<evidence type="ECO:0000313" key="3">
    <source>
        <dbReference type="EMBL" id="UON93038.1"/>
    </source>
</evidence>
<keyword evidence="1" id="KW-1133">Transmembrane helix</keyword>
<dbReference type="Proteomes" id="UP000829758">
    <property type="component" value="Chromosome"/>
</dbReference>
<dbReference type="PROSITE" id="PS51257">
    <property type="entry name" value="PROKAR_LIPOPROTEIN"/>
    <property type="match status" value="1"/>
</dbReference>
<accession>A0A9X1M8V5</accession>
<dbReference type="Proteomes" id="UP001155145">
    <property type="component" value="Unassembled WGS sequence"/>
</dbReference>
<evidence type="ECO:0000313" key="2">
    <source>
        <dbReference type="EMBL" id="MCC3272990.1"/>
    </source>
</evidence>
<gene>
    <name evidence="2" type="ORF">LJ755_09660</name>
    <name evidence="3" type="ORF">MUK71_05285</name>
</gene>
<protein>
    <submittedName>
        <fullName evidence="2">Uncharacterized protein</fullName>
    </submittedName>
</protein>
<dbReference type="EMBL" id="JAJFZT010000006">
    <property type="protein sequence ID" value="MCC3272990.1"/>
    <property type="molecule type" value="Genomic_DNA"/>
</dbReference>
<reference evidence="2" key="1">
    <citation type="submission" date="2021-10" db="EMBL/GenBank/DDBJ databases">
        <title>Novel species in genus Arthrobacter.</title>
        <authorList>
            <person name="Liu Y."/>
        </authorList>
    </citation>
    <scope>NUCLEOTIDE SEQUENCE</scope>
    <source>
        <strain evidence="2">Zg-Y462</strain>
        <strain evidence="4">zg-Y462</strain>
    </source>
</reference>
<name>A0A9X1M8V5_9MICC</name>
<dbReference type="RefSeq" id="WP_227904294.1">
    <property type="nucleotide sequence ID" value="NZ_CP094984.1"/>
</dbReference>
<keyword evidence="1" id="KW-0812">Transmembrane</keyword>
<feature type="transmembrane region" description="Helical" evidence="1">
    <location>
        <begin position="20"/>
        <end position="43"/>
    </location>
</feature>
<proteinExistence type="predicted"/>
<keyword evidence="4" id="KW-1185">Reference proteome</keyword>
<evidence type="ECO:0000313" key="4">
    <source>
        <dbReference type="Proteomes" id="UP000829758"/>
    </source>
</evidence>
<dbReference type="AlphaFoldDB" id="A0A9X1M8V5"/>
<keyword evidence="1" id="KW-0472">Membrane</keyword>
<evidence type="ECO:0000256" key="1">
    <source>
        <dbReference type="SAM" id="Phobius"/>
    </source>
</evidence>
<sequence>MTTMMTRREWRRDRARQQRITFVGYAVLASCVVAAAVLFVVALTG</sequence>